<sequence>MMPDLGKYAGDVLAAYGVTLLLLAVLIWRSLARGAKMKRLLKEAEERRRNG</sequence>
<dbReference type="GO" id="GO:0015886">
    <property type="term" value="P:heme transport"/>
    <property type="evidence" value="ECO:0007669"/>
    <property type="project" value="InterPro"/>
</dbReference>
<evidence type="ECO:0000256" key="10">
    <source>
        <dbReference type="ARBA" id="ARBA00022989"/>
    </source>
</evidence>
<evidence type="ECO:0000313" key="13">
    <source>
        <dbReference type="EMBL" id="AJE46344.1"/>
    </source>
</evidence>
<reference evidence="13 14" key="1">
    <citation type="journal article" date="2014" name="Int. J. Syst. Evol. Microbiol.">
        <title>Celeribacter indicus sp. nov., a polycyclic aromatic hydrocarbon-degrading bacterium from deep-sea sediment and reclassification of Huaishuia halophila as Celeribacter halophilus comb. nov.</title>
        <authorList>
            <person name="Lai Q."/>
            <person name="Cao J."/>
            <person name="Yuan J."/>
            <person name="Li F."/>
            <person name="Shao Z."/>
        </authorList>
    </citation>
    <scope>NUCLEOTIDE SEQUENCE [LARGE SCALE GENOMIC DNA]</scope>
    <source>
        <strain evidence="13">P73</strain>
    </source>
</reference>
<dbReference type="InterPro" id="IPR007078">
    <property type="entry name" value="Haem_export_protD_CcmD"/>
</dbReference>
<dbReference type="Proteomes" id="UP000031521">
    <property type="component" value="Chromosome"/>
</dbReference>
<keyword evidence="7 12" id="KW-0997">Cell inner membrane</keyword>
<evidence type="ECO:0000256" key="11">
    <source>
        <dbReference type="ARBA" id="ARBA00023136"/>
    </source>
</evidence>
<dbReference type="AlphaFoldDB" id="A0A0B5DTE7"/>
<evidence type="ECO:0000256" key="1">
    <source>
        <dbReference type="ARBA" id="ARBA00002442"/>
    </source>
</evidence>
<dbReference type="RefSeq" id="WP_043869244.1">
    <property type="nucleotide sequence ID" value="NZ_CP004393.1"/>
</dbReference>
<dbReference type="GO" id="GO:0017004">
    <property type="term" value="P:cytochrome complex assembly"/>
    <property type="evidence" value="ECO:0007669"/>
    <property type="project" value="UniProtKB-KW"/>
</dbReference>
<organism evidence="13 14">
    <name type="scientific">Celeribacter indicus</name>
    <dbReference type="NCBI Taxonomy" id="1208324"/>
    <lineage>
        <taxon>Bacteria</taxon>
        <taxon>Pseudomonadati</taxon>
        <taxon>Pseudomonadota</taxon>
        <taxon>Alphaproteobacteria</taxon>
        <taxon>Rhodobacterales</taxon>
        <taxon>Roseobacteraceae</taxon>
        <taxon>Celeribacter</taxon>
    </lineage>
</organism>
<proteinExistence type="inferred from homology"/>
<dbReference type="STRING" id="1208324.P73_1629"/>
<dbReference type="EMBL" id="CP004393">
    <property type="protein sequence ID" value="AJE46344.1"/>
    <property type="molecule type" value="Genomic_DNA"/>
</dbReference>
<accession>A0A0B5DTE7</accession>
<keyword evidence="14" id="KW-1185">Reference proteome</keyword>
<evidence type="ECO:0000256" key="7">
    <source>
        <dbReference type="ARBA" id="ARBA00022519"/>
    </source>
</evidence>
<dbReference type="Pfam" id="PF04995">
    <property type="entry name" value="CcmD"/>
    <property type="match status" value="1"/>
</dbReference>
<evidence type="ECO:0000256" key="5">
    <source>
        <dbReference type="ARBA" id="ARBA00022448"/>
    </source>
</evidence>
<feature type="transmembrane region" description="Helical" evidence="12">
    <location>
        <begin position="12"/>
        <end position="32"/>
    </location>
</feature>
<keyword evidence="10 12" id="KW-1133">Transmembrane helix</keyword>
<comment type="function">
    <text evidence="1 12">Required for the export of heme to the periplasm for the biogenesis of c-type cytochromes.</text>
</comment>
<evidence type="ECO:0000256" key="9">
    <source>
        <dbReference type="ARBA" id="ARBA00022748"/>
    </source>
</evidence>
<keyword evidence="6 12" id="KW-1003">Cell membrane</keyword>
<keyword evidence="8 12" id="KW-0812">Transmembrane</keyword>
<comment type="similarity">
    <text evidence="3 12">Belongs to the CcmD/CycX/HelD family.</text>
</comment>
<protein>
    <recommendedName>
        <fullName evidence="4 12">Heme exporter protein D</fullName>
    </recommendedName>
</protein>
<name>A0A0B5DTE7_9RHOB</name>
<dbReference type="NCBIfam" id="TIGR03141">
    <property type="entry name" value="cytochro_ccmD"/>
    <property type="match status" value="1"/>
</dbReference>
<dbReference type="GO" id="GO:0005886">
    <property type="term" value="C:plasma membrane"/>
    <property type="evidence" value="ECO:0007669"/>
    <property type="project" value="UniProtKB-SubCell"/>
</dbReference>
<evidence type="ECO:0000256" key="4">
    <source>
        <dbReference type="ARBA" id="ARBA00016461"/>
    </source>
</evidence>
<dbReference type="HOGENOM" id="CLU_214404_0_0_5"/>
<gene>
    <name evidence="13" type="ORF">P73_1629</name>
</gene>
<dbReference type="KEGG" id="cid:P73_1629"/>
<evidence type="ECO:0000256" key="8">
    <source>
        <dbReference type="ARBA" id="ARBA00022692"/>
    </source>
</evidence>
<evidence type="ECO:0000256" key="3">
    <source>
        <dbReference type="ARBA" id="ARBA00008741"/>
    </source>
</evidence>
<keyword evidence="9 12" id="KW-0201">Cytochrome c-type biogenesis</keyword>
<evidence type="ECO:0000256" key="6">
    <source>
        <dbReference type="ARBA" id="ARBA00022475"/>
    </source>
</evidence>
<comment type="subcellular location">
    <subcellularLocation>
        <location evidence="2 12">Cell inner membrane</location>
        <topology evidence="2 12">Single-pass membrane protein</topology>
    </subcellularLocation>
</comment>
<evidence type="ECO:0000256" key="2">
    <source>
        <dbReference type="ARBA" id="ARBA00004377"/>
    </source>
</evidence>
<keyword evidence="11 12" id="KW-0472">Membrane</keyword>
<evidence type="ECO:0000313" key="14">
    <source>
        <dbReference type="Proteomes" id="UP000031521"/>
    </source>
</evidence>
<evidence type="ECO:0000256" key="12">
    <source>
        <dbReference type="RuleBase" id="RU363101"/>
    </source>
</evidence>
<keyword evidence="5 12" id="KW-0813">Transport</keyword>